<dbReference type="RefSeq" id="WP_012979166.1">
    <property type="nucleotide sequence ID" value="NZ_CP025491.2"/>
</dbReference>
<dbReference type="EMBL" id="CP025491">
    <property type="protein sequence ID" value="AUH72830.1"/>
    <property type="molecule type" value="Genomic_DNA"/>
</dbReference>
<proteinExistence type="predicted"/>
<evidence type="ECO:0000256" key="1">
    <source>
        <dbReference type="SAM" id="Phobius"/>
    </source>
</evidence>
<dbReference type="KEGG" id="lsh:CAB17_12885"/>
<organism evidence="2 3">
    <name type="scientific">Legionella sainthelensi</name>
    <dbReference type="NCBI Taxonomy" id="28087"/>
    <lineage>
        <taxon>Bacteria</taxon>
        <taxon>Pseudomonadati</taxon>
        <taxon>Pseudomonadota</taxon>
        <taxon>Gammaproteobacteria</taxon>
        <taxon>Legionellales</taxon>
        <taxon>Legionellaceae</taxon>
        <taxon>Legionella</taxon>
    </lineage>
</organism>
<keyword evidence="3" id="KW-1185">Reference proteome</keyword>
<keyword evidence="1" id="KW-1133">Transmembrane helix</keyword>
<keyword evidence="1" id="KW-0812">Transmembrane</keyword>
<evidence type="ECO:0000313" key="3">
    <source>
        <dbReference type="Proteomes" id="UP000234343"/>
    </source>
</evidence>
<sequence>MDFKSYQSRLSQISARFNLMVCLVFGLLLSNVVLTSFIYTLWNHHRIEVTPFSGNLSYLKSASSVDSHYLSLMTENFINERLNVSPETVDGNHKRLLSFVNHQNYPEMLRRLTREATVIKAKNLSSTFNITHIKTDPNKLTSIVSGTLKRYVGLQALTEDRKTYRLQFHYRNSRLSILNFSLIKESKDA</sequence>
<keyword evidence="1" id="KW-0472">Membrane</keyword>
<dbReference type="Proteomes" id="UP000234343">
    <property type="component" value="Chromosome"/>
</dbReference>
<dbReference type="InterPro" id="IPR007973">
    <property type="entry name" value="Pilus_assembly_TraE"/>
</dbReference>
<dbReference type="Pfam" id="PF05309">
    <property type="entry name" value="TraE"/>
    <property type="match status" value="1"/>
</dbReference>
<accession>A0A2H5FMV6</accession>
<dbReference type="NCBIfam" id="TIGR02761">
    <property type="entry name" value="TraE_TIGR"/>
    <property type="match status" value="1"/>
</dbReference>
<name>A0A2H5FMV6_9GAMM</name>
<dbReference type="AlphaFoldDB" id="A0A2H5FMV6"/>
<evidence type="ECO:0000313" key="2">
    <source>
        <dbReference type="EMBL" id="AUH72830.1"/>
    </source>
</evidence>
<reference evidence="2 3" key="1">
    <citation type="submission" date="2017-12" db="EMBL/GenBank/DDBJ databases">
        <title>Legionella sainthelensi LA01-117, whole genome sequence of a clinical isolate from New Zealand.</title>
        <authorList>
            <person name="Cree S.L."/>
            <person name="Slow S."/>
            <person name="Kennedy M.A."/>
            <person name="Murdoch D.R."/>
            <person name="Biggs P.J."/>
            <person name="Anderson T."/>
        </authorList>
    </citation>
    <scope>NUCLEOTIDE SEQUENCE [LARGE SCALE GENOMIC DNA]</scope>
    <source>
        <strain evidence="2 3">LA01-117</strain>
    </source>
</reference>
<gene>
    <name evidence="2" type="primary">traE</name>
    <name evidence="2" type="ORF">CAB17_12885</name>
</gene>
<protein>
    <submittedName>
        <fullName evidence="2">Type IV conjugative transfer system protein TraE</fullName>
    </submittedName>
</protein>
<feature type="transmembrane region" description="Helical" evidence="1">
    <location>
        <begin position="21"/>
        <end position="42"/>
    </location>
</feature>
<dbReference type="GeneID" id="40926070"/>